<gene>
    <name evidence="2" type="ORF">PYW07_004905</name>
</gene>
<feature type="domain" description="BEN" evidence="1">
    <location>
        <begin position="73"/>
        <end position="181"/>
    </location>
</feature>
<dbReference type="EMBL" id="JARGEI010000021">
    <property type="protein sequence ID" value="KAJ8712063.1"/>
    <property type="molecule type" value="Genomic_DNA"/>
</dbReference>
<evidence type="ECO:0000313" key="2">
    <source>
        <dbReference type="EMBL" id="KAJ8712063.1"/>
    </source>
</evidence>
<feature type="domain" description="BEN" evidence="1">
    <location>
        <begin position="221"/>
        <end position="329"/>
    </location>
</feature>
<accession>A0AAD7YDU6</accession>
<evidence type="ECO:0000259" key="1">
    <source>
        <dbReference type="PROSITE" id="PS51457"/>
    </source>
</evidence>
<keyword evidence="3" id="KW-1185">Reference proteome</keyword>
<sequence length="369" mass="42521">MAMSYYAQRQRWRMKRGLSDITASTYNLTTENTETEKQSVLPLGLCRCKIYVTMTLKYHRHAPGLATLESESGPGVYLKRDRLDVCRQMSDDPISFARLLAVEIFTTKALSACSVTKEGDRAIDYHHQCVERAIKTIWEYVIKCADLCSLTGSVWNYEVTQNTECIMKGIELKLDDIKRAGRRKFDDERLKEKVAVYDTNDSRWTLKHPQPGPGLVELMKHSGVYVDAYKLAECKRWSVNSTTLMSMLLHEVFTMCALTACAEDDDKKRCNISKLDSLGLHEDAVVIVVKFVEEHAKSKDWKLENNRIMRDICWYLNNIRGCGTPSYLKPHEIFPYPKSFDDPIIFDERMLFLRMSGNECGNKWFPTVS</sequence>
<dbReference type="InterPro" id="IPR018379">
    <property type="entry name" value="BEN_domain"/>
</dbReference>
<dbReference type="GO" id="GO:0003677">
    <property type="term" value="F:DNA binding"/>
    <property type="evidence" value="ECO:0007669"/>
    <property type="project" value="InterPro"/>
</dbReference>
<organism evidence="2 3">
    <name type="scientific">Mythimna separata</name>
    <name type="common">Oriental armyworm</name>
    <name type="synonym">Pseudaletia separata</name>
    <dbReference type="NCBI Taxonomy" id="271217"/>
    <lineage>
        <taxon>Eukaryota</taxon>
        <taxon>Metazoa</taxon>
        <taxon>Ecdysozoa</taxon>
        <taxon>Arthropoda</taxon>
        <taxon>Hexapoda</taxon>
        <taxon>Insecta</taxon>
        <taxon>Pterygota</taxon>
        <taxon>Neoptera</taxon>
        <taxon>Endopterygota</taxon>
        <taxon>Lepidoptera</taxon>
        <taxon>Glossata</taxon>
        <taxon>Ditrysia</taxon>
        <taxon>Noctuoidea</taxon>
        <taxon>Noctuidae</taxon>
        <taxon>Noctuinae</taxon>
        <taxon>Hadenini</taxon>
        <taxon>Mythimna</taxon>
    </lineage>
</organism>
<name>A0AAD7YDU6_MYTSE</name>
<proteinExistence type="predicted"/>
<dbReference type="AlphaFoldDB" id="A0AAD7YDU6"/>
<protein>
    <recommendedName>
        <fullName evidence="1">BEN domain-containing protein</fullName>
    </recommendedName>
</protein>
<reference evidence="2" key="1">
    <citation type="submission" date="2023-03" db="EMBL/GenBank/DDBJ databases">
        <title>Chromosome-level genomes of two armyworms, Mythimna separata and Mythimna loreyi, provide insights into the biosynthesis and reception of sex pheromones.</title>
        <authorList>
            <person name="Zhao H."/>
        </authorList>
    </citation>
    <scope>NUCLEOTIDE SEQUENCE</scope>
    <source>
        <strain evidence="2">BeijingLab</strain>
        <tissue evidence="2">Pupa</tissue>
    </source>
</reference>
<evidence type="ECO:0000313" key="3">
    <source>
        <dbReference type="Proteomes" id="UP001231518"/>
    </source>
</evidence>
<comment type="caution">
    <text evidence="2">The sequence shown here is derived from an EMBL/GenBank/DDBJ whole genome shotgun (WGS) entry which is preliminary data.</text>
</comment>
<dbReference type="PROSITE" id="PS51457">
    <property type="entry name" value="BEN"/>
    <property type="match status" value="2"/>
</dbReference>
<dbReference type="Proteomes" id="UP001231518">
    <property type="component" value="Chromosome 17"/>
</dbReference>